<dbReference type="EMBL" id="JAVFKD010000010">
    <property type="protein sequence ID" value="KAK5994372.1"/>
    <property type="molecule type" value="Genomic_DNA"/>
</dbReference>
<evidence type="ECO:0000256" key="1">
    <source>
        <dbReference type="SAM" id="Phobius"/>
    </source>
</evidence>
<reference evidence="2 3" key="1">
    <citation type="submission" date="2024-01" db="EMBL/GenBank/DDBJ databases">
        <title>Complete genome of Cladobotryum mycophilum ATHUM6906.</title>
        <authorList>
            <person name="Christinaki A.C."/>
            <person name="Myridakis A.I."/>
            <person name="Kouvelis V.N."/>
        </authorList>
    </citation>
    <scope>NUCLEOTIDE SEQUENCE [LARGE SCALE GENOMIC DNA]</scope>
    <source>
        <strain evidence="2 3">ATHUM6906</strain>
    </source>
</reference>
<keyword evidence="1" id="KW-0472">Membrane</keyword>
<evidence type="ECO:0000313" key="2">
    <source>
        <dbReference type="EMBL" id="KAK5994372.1"/>
    </source>
</evidence>
<proteinExistence type="predicted"/>
<organism evidence="2 3">
    <name type="scientific">Cladobotryum mycophilum</name>
    <dbReference type="NCBI Taxonomy" id="491253"/>
    <lineage>
        <taxon>Eukaryota</taxon>
        <taxon>Fungi</taxon>
        <taxon>Dikarya</taxon>
        <taxon>Ascomycota</taxon>
        <taxon>Pezizomycotina</taxon>
        <taxon>Sordariomycetes</taxon>
        <taxon>Hypocreomycetidae</taxon>
        <taxon>Hypocreales</taxon>
        <taxon>Hypocreaceae</taxon>
        <taxon>Cladobotryum</taxon>
    </lineage>
</organism>
<name>A0ABR0SQC4_9HYPO</name>
<gene>
    <name evidence="2" type="ORF">PT974_04846</name>
</gene>
<comment type="caution">
    <text evidence="2">The sequence shown here is derived from an EMBL/GenBank/DDBJ whole genome shotgun (WGS) entry which is preliminary data.</text>
</comment>
<feature type="transmembrane region" description="Helical" evidence="1">
    <location>
        <begin position="12"/>
        <end position="36"/>
    </location>
</feature>
<sequence length="277" mass="30435">MVLGLHSPVARVAAAAVVVLPVALPLAYLVCLNHFVSKNTTSSPGRRIQASIDASSTSLYQPPIEEPLSLPEDVRSGDAQWVVAYERVASHPIPSSRLRFPVNESQGHMSPPSQSTSQPSGLLTAYLRAAHIAFSWTPQAFLIRSLIGDTDIRRTFDTDWILGLSFKVGELVNGVYRVSHYGAGNEAETERSELMMEVPASYTGPSASGLLVATLEVVESPRGYETDPDVIFVNETWTWRREDDRKPLLLETPFGKWFHAILARWLVNKGLNAVLVA</sequence>
<dbReference type="Proteomes" id="UP001338125">
    <property type="component" value="Unassembled WGS sequence"/>
</dbReference>
<keyword evidence="1" id="KW-1133">Transmembrane helix</keyword>
<accession>A0ABR0SQC4</accession>
<keyword evidence="1" id="KW-0812">Transmembrane</keyword>
<keyword evidence="3" id="KW-1185">Reference proteome</keyword>
<evidence type="ECO:0000313" key="3">
    <source>
        <dbReference type="Proteomes" id="UP001338125"/>
    </source>
</evidence>
<protein>
    <submittedName>
        <fullName evidence="2">Uncharacterized protein</fullName>
    </submittedName>
</protein>